<feature type="compositionally biased region" description="Acidic residues" evidence="4">
    <location>
        <begin position="689"/>
        <end position="703"/>
    </location>
</feature>
<dbReference type="Gene3D" id="1.25.40.20">
    <property type="entry name" value="Ankyrin repeat-containing domain"/>
    <property type="match status" value="1"/>
</dbReference>
<reference evidence="6 7" key="1">
    <citation type="submission" date="2020-05" db="EMBL/GenBank/DDBJ databases">
        <title>Identification and distribution of gene clusters putatively required for synthesis of sphingolipid metabolism inhibitors in phylogenetically diverse species of the filamentous fungus Fusarium.</title>
        <authorList>
            <person name="Kim H.-S."/>
            <person name="Busman M."/>
            <person name="Brown D.W."/>
            <person name="Divon H."/>
            <person name="Uhlig S."/>
            <person name="Proctor R.H."/>
        </authorList>
    </citation>
    <scope>NUCLEOTIDE SEQUENCE [LARGE SCALE GENOMIC DNA]</scope>
    <source>
        <strain evidence="6 7">NRRL 36939</strain>
    </source>
</reference>
<organism evidence="6 7">
    <name type="scientific">Fusarium pseudocircinatum</name>
    <dbReference type="NCBI Taxonomy" id="56676"/>
    <lineage>
        <taxon>Eukaryota</taxon>
        <taxon>Fungi</taxon>
        <taxon>Dikarya</taxon>
        <taxon>Ascomycota</taxon>
        <taxon>Pezizomycotina</taxon>
        <taxon>Sordariomycetes</taxon>
        <taxon>Hypocreomycetidae</taxon>
        <taxon>Hypocreales</taxon>
        <taxon>Nectriaceae</taxon>
        <taxon>Fusarium</taxon>
        <taxon>Fusarium fujikuroi species complex</taxon>
    </lineage>
</organism>
<proteinExistence type="predicted"/>
<gene>
    <name evidence="6" type="ORF">FPCIR_12226</name>
</gene>
<dbReference type="Proteomes" id="UP000546213">
    <property type="component" value="Unassembled WGS sequence"/>
</dbReference>
<protein>
    <recommendedName>
        <fullName evidence="5">Azaphilone pigments biosynthesis cluster protein L N-terminal domain-containing protein</fullName>
    </recommendedName>
</protein>
<feature type="domain" description="Azaphilone pigments biosynthesis cluster protein L N-terminal" evidence="5">
    <location>
        <begin position="7"/>
        <end position="136"/>
    </location>
</feature>
<feature type="coiled-coil region" evidence="3">
    <location>
        <begin position="8"/>
        <end position="58"/>
    </location>
</feature>
<dbReference type="InterPro" id="IPR050663">
    <property type="entry name" value="Ankyrin-SOCS_Box"/>
</dbReference>
<dbReference type="PANTHER" id="PTHR24193:SF121">
    <property type="entry name" value="ADA2A-CONTAINING COMPLEX COMPONENT 3, ISOFORM D"/>
    <property type="match status" value="1"/>
</dbReference>
<keyword evidence="7" id="KW-1185">Reference proteome</keyword>
<dbReference type="GO" id="GO:0000976">
    <property type="term" value="F:transcription cis-regulatory region binding"/>
    <property type="evidence" value="ECO:0007669"/>
    <property type="project" value="TreeGrafter"/>
</dbReference>
<dbReference type="InterPro" id="IPR031348">
    <property type="entry name" value="PigL_N"/>
</dbReference>
<keyword evidence="1" id="KW-0677">Repeat</keyword>
<comment type="caution">
    <text evidence="6">The sequence shown here is derived from an EMBL/GenBank/DDBJ whole genome shotgun (WGS) entry which is preliminary data.</text>
</comment>
<dbReference type="GO" id="GO:0005634">
    <property type="term" value="C:nucleus"/>
    <property type="evidence" value="ECO:0007669"/>
    <property type="project" value="TreeGrafter"/>
</dbReference>
<name>A0A8H5NU81_9HYPO</name>
<evidence type="ECO:0000313" key="6">
    <source>
        <dbReference type="EMBL" id="KAF5577163.1"/>
    </source>
</evidence>
<dbReference type="Pfam" id="PF17111">
    <property type="entry name" value="PigL_N"/>
    <property type="match status" value="1"/>
</dbReference>
<evidence type="ECO:0000256" key="1">
    <source>
        <dbReference type="ARBA" id="ARBA00022737"/>
    </source>
</evidence>
<evidence type="ECO:0000259" key="5">
    <source>
        <dbReference type="Pfam" id="PF17111"/>
    </source>
</evidence>
<dbReference type="OrthoDB" id="539213at2759"/>
<dbReference type="GO" id="GO:0045944">
    <property type="term" value="P:positive regulation of transcription by RNA polymerase II"/>
    <property type="evidence" value="ECO:0007669"/>
    <property type="project" value="TreeGrafter"/>
</dbReference>
<evidence type="ECO:0000256" key="4">
    <source>
        <dbReference type="SAM" id="MobiDB-lite"/>
    </source>
</evidence>
<evidence type="ECO:0000313" key="7">
    <source>
        <dbReference type="Proteomes" id="UP000546213"/>
    </source>
</evidence>
<dbReference type="AlphaFoldDB" id="A0A8H5NU81"/>
<evidence type="ECO:0000256" key="3">
    <source>
        <dbReference type="SAM" id="Coils"/>
    </source>
</evidence>
<keyword evidence="2" id="KW-0040">ANK repeat</keyword>
<dbReference type="PANTHER" id="PTHR24193">
    <property type="entry name" value="ANKYRIN REPEAT PROTEIN"/>
    <property type="match status" value="1"/>
</dbReference>
<dbReference type="EMBL" id="JAAOAS010000392">
    <property type="protein sequence ID" value="KAF5577163.1"/>
    <property type="molecule type" value="Genomic_DNA"/>
</dbReference>
<keyword evidence="3" id="KW-0175">Coiled coil</keyword>
<evidence type="ECO:0000256" key="2">
    <source>
        <dbReference type="ARBA" id="ARBA00023043"/>
    </source>
</evidence>
<accession>A0A8H5NU81</accession>
<feature type="region of interest" description="Disordered" evidence="4">
    <location>
        <begin position="688"/>
        <end position="707"/>
    </location>
</feature>
<dbReference type="InterPro" id="IPR036770">
    <property type="entry name" value="Ankyrin_rpt-contain_sf"/>
</dbReference>
<dbReference type="SUPFAM" id="SSF48403">
    <property type="entry name" value="Ankyrin repeat"/>
    <property type="match status" value="1"/>
</dbReference>
<sequence>MNYGPEVISRLAAEISQLKSILQRLNEVSFVSIDENDKSQLNNLAKKCKDDLSALNSRLEYLDVATSYDRRGRLWRKLKLYFSEKDLDHIRHVVRGHVQHLTVRLNLIQVQQGSFTATQSTQILNLVQQLKQDISALQITNTATLTAEEESSFTSGRVTEVDDEEMDCPPDASLDESISRLMLLLEKKPCVMEPDDSEELLKDIERLLECIRNDAGPVESERTCRDCRPDVSKELKLMANIILSSPSMMINQTEATRFWRPAGEQLLISPERKRKAFETDDGVITVTTAKRRRKLPSRGENKEAQNETRRDFLAKLTYRSKSTKKMLSLSVHQAQLLFSSFTSILPSIVVCNIKPKDSPVFDIARNGSVQDLLKLIEGGEADIHDHDIYGWSLLHGLDIDEVASRPNQDNQITPSHLALMANVPASHYEALLHAGADITLNVRREDSAISWVFNQDAADNTIKLKQALRLSPFVYADSTASDNQNLIAILCITCHECVKSEPNQARQQIRLLVEHGYDVNSTFRGQTPLHLLFTKCSPWLEFLSEYMDIVPYLVKHGADIHFEDWEGFQPSDYAYGATCEACYLFCPSAKGDVWDAALTYLGYDILESRGYYPRKARYITGYTRGDFEKLWHGQEDKCPYWDDRLWPPSSEQSDTASTSRLPVRGKLCEHVATWKSEEDGWKLVPFSDGESEYDVSSSEDSDDGGILLQGGLEEVFSDASGVEIS</sequence>